<proteinExistence type="predicted"/>
<protein>
    <submittedName>
        <fullName evidence="1">Uncharacterized protein</fullName>
    </submittedName>
</protein>
<name>A0A7W0HT79_9ACTN</name>
<reference evidence="1 2" key="1">
    <citation type="submission" date="2020-07" db="EMBL/GenBank/DDBJ databases">
        <title>Genomic Encyclopedia of Type Strains, Phase IV (KMG-IV): sequencing the most valuable type-strain genomes for metagenomic binning, comparative biology and taxonomic classification.</title>
        <authorList>
            <person name="Goeker M."/>
        </authorList>
    </citation>
    <scope>NUCLEOTIDE SEQUENCE [LARGE SCALE GENOMIC DNA]</scope>
    <source>
        <strain evidence="1 2">DSM 45533</strain>
    </source>
</reference>
<sequence>MLDTTICLERFAWHASRHADLRIQSLALASEPAYVSVRNRFSTTLAETVTCSPEGNFITSWGYRLGDTGDVESAAARLAYLLAALPA</sequence>
<evidence type="ECO:0000313" key="1">
    <source>
        <dbReference type="EMBL" id="MBA2894819.1"/>
    </source>
</evidence>
<dbReference type="Proteomes" id="UP000530928">
    <property type="component" value="Unassembled WGS sequence"/>
</dbReference>
<gene>
    <name evidence="1" type="ORF">HNR30_006191</name>
</gene>
<organism evidence="1 2">
    <name type="scientific">Nonomuraea soli</name>
    <dbReference type="NCBI Taxonomy" id="1032476"/>
    <lineage>
        <taxon>Bacteria</taxon>
        <taxon>Bacillati</taxon>
        <taxon>Actinomycetota</taxon>
        <taxon>Actinomycetes</taxon>
        <taxon>Streptosporangiales</taxon>
        <taxon>Streptosporangiaceae</taxon>
        <taxon>Nonomuraea</taxon>
    </lineage>
</organism>
<comment type="caution">
    <text evidence="1">The sequence shown here is derived from an EMBL/GenBank/DDBJ whole genome shotgun (WGS) entry which is preliminary data.</text>
</comment>
<dbReference type="EMBL" id="JACDUR010000006">
    <property type="protein sequence ID" value="MBA2894819.1"/>
    <property type="molecule type" value="Genomic_DNA"/>
</dbReference>
<accession>A0A7W0HT79</accession>
<dbReference type="AlphaFoldDB" id="A0A7W0HT79"/>
<evidence type="ECO:0000313" key="2">
    <source>
        <dbReference type="Proteomes" id="UP000530928"/>
    </source>
</evidence>
<keyword evidence="2" id="KW-1185">Reference proteome</keyword>
<dbReference type="RefSeq" id="WP_181613540.1">
    <property type="nucleotide sequence ID" value="NZ_BAABAM010000004.1"/>
</dbReference>